<accession>A0A1E7EUZ8</accession>
<gene>
    <name evidence="1" type="ORF">FRACYDRAFT_220394</name>
</gene>
<feature type="non-terminal residue" evidence="1">
    <location>
        <position position="244"/>
    </location>
</feature>
<dbReference type="Gene3D" id="3.40.50.300">
    <property type="entry name" value="P-loop containing nucleotide triphosphate hydrolases"/>
    <property type="match status" value="2"/>
</dbReference>
<dbReference type="KEGG" id="fcy:FRACYDRAFT_220394"/>
<dbReference type="InParanoid" id="A0A1E7EUZ8"/>
<keyword evidence="2" id="KW-1185">Reference proteome</keyword>
<organism evidence="1 2">
    <name type="scientific">Fragilariopsis cylindrus CCMP1102</name>
    <dbReference type="NCBI Taxonomy" id="635003"/>
    <lineage>
        <taxon>Eukaryota</taxon>
        <taxon>Sar</taxon>
        <taxon>Stramenopiles</taxon>
        <taxon>Ochrophyta</taxon>
        <taxon>Bacillariophyta</taxon>
        <taxon>Bacillariophyceae</taxon>
        <taxon>Bacillariophycidae</taxon>
        <taxon>Bacillariales</taxon>
        <taxon>Bacillariaceae</taxon>
        <taxon>Fragilariopsis</taxon>
    </lineage>
</organism>
<protein>
    <submittedName>
        <fullName evidence="1">p-loop containing nucleoside triphosphate hydrolase protein</fullName>
    </submittedName>
</protein>
<reference evidence="1 2" key="1">
    <citation type="submission" date="2016-09" db="EMBL/GenBank/DDBJ databases">
        <title>Extensive genetic diversity and differential bi-allelic expression allows diatom success in the polar Southern Ocean.</title>
        <authorList>
            <consortium name="DOE Joint Genome Institute"/>
            <person name="Mock T."/>
            <person name="Otillar R.P."/>
            <person name="Strauss J."/>
            <person name="Dupont C."/>
            <person name="Frickenhaus S."/>
            <person name="Maumus F."/>
            <person name="Mcmullan M."/>
            <person name="Sanges R."/>
            <person name="Schmutz J."/>
            <person name="Toseland A."/>
            <person name="Valas R."/>
            <person name="Veluchamy A."/>
            <person name="Ward B.J."/>
            <person name="Allen A."/>
            <person name="Barry K."/>
            <person name="Falciatore A."/>
            <person name="Ferrante M."/>
            <person name="Fortunato A.E."/>
            <person name="Gloeckner G."/>
            <person name="Gruber A."/>
            <person name="Hipkin R."/>
            <person name="Janech M."/>
            <person name="Kroth P."/>
            <person name="Leese F."/>
            <person name="Lindquist E."/>
            <person name="Lyon B.R."/>
            <person name="Martin J."/>
            <person name="Mayer C."/>
            <person name="Parker M."/>
            <person name="Quesneville H."/>
            <person name="Raymond J."/>
            <person name="Uhlig C."/>
            <person name="Valentin K.U."/>
            <person name="Worden A.Z."/>
            <person name="Armbrust E.V."/>
            <person name="Bowler C."/>
            <person name="Green B."/>
            <person name="Moulton V."/>
            <person name="Van Oosterhout C."/>
            <person name="Grigoriev I."/>
        </authorList>
    </citation>
    <scope>NUCLEOTIDE SEQUENCE [LARGE SCALE GENOMIC DNA]</scope>
    <source>
        <strain evidence="1 2">CCMP1102</strain>
    </source>
</reference>
<proteinExistence type="predicted"/>
<dbReference type="PANTHER" id="PTHR10285">
    <property type="entry name" value="URIDINE KINASE"/>
    <property type="match status" value="1"/>
</dbReference>
<name>A0A1E7EUZ8_9STRA</name>
<dbReference type="AlphaFoldDB" id="A0A1E7EUZ8"/>
<dbReference type="SUPFAM" id="SSF52540">
    <property type="entry name" value="P-loop containing nucleoside triphosphate hydrolases"/>
    <property type="match status" value="1"/>
</dbReference>
<dbReference type="EMBL" id="KV784374">
    <property type="protein sequence ID" value="OEU09677.1"/>
    <property type="molecule type" value="Genomic_DNA"/>
</dbReference>
<dbReference type="InterPro" id="IPR027417">
    <property type="entry name" value="P-loop_NTPase"/>
</dbReference>
<dbReference type="Proteomes" id="UP000095751">
    <property type="component" value="Unassembled WGS sequence"/>
</dbReference>
<sequence length="244" mass="27636">IHPTWERDFMKGLLPSPSSSSSNNKQPYIVGLVGMPGSGKTISGKILCDLLNENNKNDAIVLPMDGYHYSLEKLNSMNNPKDLVYRRGAPDTFDVTALKNDLHQIKYGSEDGLTCTIFDPSNVNNASDSAVVRIPGFDHAIGDPIPNVHIFDRDKHNIVIMEGLYLLHQDQYNRNDWNGVTNYFDETIYIDMELKICMERLKKRNLCLPGYTTPDEIDQRVDIVDHQNALLVQHTKHRANTIVI</sequence>
<evidence type="ECO:0000313" key="1">
    <source>
        <dbReference type="EMBL" id="OEU09677.1"/>
    </source>
</evidence>
<evidence type="ECO:0000313" key="2">
    <source>
        <dbReference type="Proteomes" id="UP000095751"/>
    </source>
</evidence>
<dbReference type="OrthoDB" id="10034502at2759"/>
<keyword evidence="1" id="KW-0378">Hydrolase</keyword>
<feature type="non-terminal residue" evidence="1">
    <location>
        <position position="1"/>
    </location>
</feature>
<dbReference type="GO" id="GO:0016787">
    <property type="term" value="F:hydrolase activity"/>
    <property type="evidence" value="ECO:0007669"/>
    <property type="project" value="UniProtKB-KW"/>
</dbReference>